<dbReference type="STRING" id="553466.SAMN04487950_1846"/>
<reference evidence="2" key="1">
    <citation type="submission" date="2016-10" db="EMBL/GenBank/DDBJ databases">
        <authorList>
            <person name="Varghese N."/>
            <person name="Submissions S."/>
        </authorList>
    </citation>
    <scope>NUCLEOTIDE SEQUENCE [LARGE SCALE GENOMIC DNA]</scope>
    <source>
        <strain evidence="2">CGMCC 1.7738</strain>
    </source>
</reference>
<dbReference type="InterPro" id="IPR006311">
    <property type="entry name" value="TAT_signal"/>
</dbReference>
<dbReference type="Proteomes" id="UP000199607">
    <property type="component" value="Unassembled WGS sequence"/>
</dbReference>
<dbReference type="PROSITE" id="PS51318">
    <property type="entry name" value="TAT"/>
    <property type="match status" value="1"/>
</dbReference>
<dbReference type="Gene3D" id="3.40.190.10">
    <property type="entry name" value="Periplasmic binding protein-like II"/>
    <property type="match status" value="1"/>
</dbReference>
<proteinExistence type="predicted"/>
<dbReference type="RefSeq" id="WP_089868700.1">
    <property type="nucleotide sequence ID" value="NZ_FOTC01000002.1"/>
</dbReference>
<organism evidence="1 2">
    <name type="scientific">Halogranum rubrum</name>
    <dbReference type="NCBI Taxonomy" id="553466"/>
    <lineage>
        <taxon>Archaea</taxon>
        <taxon>Methanobacteriati</taxon>
        <taxon>Methanobacteriota</taxon>
        <taxon>Stenosarchaea group</taxon>
        <taxon>Halobacteria</taxon>
        <taxon>Halobacteriales</taxon>
        <taxon>Haloferacaceae</taxon>
    </lineage>
</organism>
<dbReference type="EMBL" id="FOTC01000002">
    <property type="protein sequence ID" value="SFK99919.1"/>
    <property type="molecule type" value="Genomic_DNA"/>
</dbReference>
<keyword evidence="2" id="KW-1185">Reference proteome</keyword>
<dbReference type="InterPro" id="IPR006059">
    <property type="entry name" value="SBP"/>
</dbReference>
<dbReference type="Pfam" id="PF01547">
    <property type="entry name" value="SBP_bac_1"/>
    <property type="match status" value="1"/>
</dbReference>
<name>A0A1I4E437_9EURY</name>
<evidence type="ECO:0000313" key="1">
    <source>
        <dbReference type="EMBL" id="SFK99919.1"/>
    </source>
</evidence>
<dbReference type="PROSITE" id="PS51257">
    <property type="entry name" value="PROKAR_LIPOPROTEIN"/>
    <property type="match status" value="1"/>
</dbReference>
<dbReference type="SUPFAM" id="SSF53850">
    <property type="entry name" value="Periplasmic binding protein-like II"/>
    <property type="match status" value="1"/>
</dbReference>
<protein>
    <submittedName>
        <fullName evidence="1">ABC-type glycerol-3-phosphate transport system, substrate-binding protein</fullName>
    </submittedName>
</protein>
<sequence>MSDKSHSTQTRSTRRSLLKATAGITVASVAGCTGALGGGGSTSNNSSGGGGSSASFEFWDILNTQSRAAKQMVKTSVNDYSSSSGANAEVNYSGYQQLTGSNWYSNFERGNGPHIISADTIFTGRFSEEEWLMPFEEWKHLLDDDVVENIQWLVEPFKEANSWKGKLGMEQVIHALPVMAAPQEPFQVRVDHLEAAGLDPKKDFPPKDFEDLLRVATALQENGPGDIGFQLHGDLFDWYTLLTPMVYANGGEGGYFADDFTKCPLDSDIWIDAMEKTVSLYREHEVSGPQTPNISTEQTLALMINGQVSMSICEPMDMPQFAEKGPDLFTSGDLQWGSFWEGSGGLGSTLLPFGMALASKPDGVDEAKWQRQHEAAAGLLNKWLSKDFQKQVFKNTGFYPVREDVWSEVAGTIDGAEKNRAPQVVKSMIDRTEHFNTTHPLYGSFSGSTIGPKVQSALKGEMSPAEACKQAAAEGDKQLSEYWSSRQ</sequence>
<gene>
    <name evidence="1" type="ORF">SAMN04487950_1846</name>
</gene>
<evidence type="ECO:0000313" key="2">
    <source>
        <dbReference type="Proteomes" id="UP000199607"/>
    </source>
</evidence>
<accession>A0A1I4E437</accession>
<dbReference type="AlphaFoldDB" id="A0A1I4E437"/>